<gene>
    <name evidence="2" type="ORF">BWK73_53590</name>
</gene>
<dbReference type="Gene3D" id="3.40.50.300">
    <property type="entry name" value="P-loop containing nucleotide triphosphate hydrolases"/>
    <property type="match status" value="1"/>
</dbReference>
<name>A0A1Y1Q760_9GAMM</name>
<dbReference type="SUPFAM" id="SSF52540">
    <property type="entry name" value="P-loop containing nucleoside triphosphate hydrolases"/>
    <property type="match status" value="1"/>
</dbReference>
<dbReference type="PIRSF" id="PIRSF009320">
    <property type="entry name" value="Nuc_binding_HP_1000"/>
    <property type="match status" value="1"/>
</dbReference>
<reference evidence="2 3" key="1">
    <citation type="submission" date="2017-01" db="EMBL/GenBank/DDBJ databases">
        <title>Novel large sulfur bacteria in the metagenomes of groundwater-fed chemosynthetic microbial mats in the Lake Huron basin.</title>
        <authorList>
            <person name="Sharrar A.M."/>
            <person name="Flood B.E."/>
            <person name="Bailey J.V."/>
            <person name="Jones D.S."/>
            <person name="Biddanda B."/>
            <person name="Ruberg S.A."/>
            <person name="Marcus D.N."/>
            <person name="Dick G.J."/>
        </authorList>
    </citation>
    <scope>NUCLEOTIDE SEQUENCE [LARGE SCALE GENOMIC DNA]</scope>
    <source>
        <strain evidence="2">A8</strain>
    </source>
</reference>
<feature type="domain" description="CobQ/CobB/MinD/ParA nucleotide binding" evidence="1">
    <location>
        <begin position="4"/>
        <end position="181"/>
    </location>
</feature>
<dbReference type="InterPro" id="IPR027417">
    <property type="entry name" value="P-loop_NTPase"/>
</dbReference>
<dbReference type="InterPro" id="IPR002586">
    <property type="entry name" value="CobQ/CobB/MinD/ParA_Nub-bd_dom"/>
</dbReference>
<dbReference type="CDD" id="cd02042">
    <property type="entry name" value="ParAB_family"/>
    <property type="match status" value="1"/>
</dbReference>
<dbReference type="EMBL" id="MTEJ01000784">
    <property type="protein sequence ID" value="OQW97942.1"/>
    <property type="molecule type" value="Genomic_DNA"/>
</dbReference>
<comment type="caution">
    <text evidence="2">The sequence shown here is derived from an EMBL/GenBank/DDBJ whole genome shotgun (WGS) entry which is preliminary data.</text>
</comment>
<proteinExistence type="predicted"/>
<dbReference type="PANTHER" id="PTHR13696:SF96">
    <property type="entry name" value="COBQ_COBB_MIND_PARA NUCLEOTIDE BINDING DOMAIN-CONTAINING PROTEIN"/>
    <property type="match status" value="1"/>
</dbReference>
<protein>
    <recommendedName>
        <fullName evidence="1">CobQ/CobB/MinD/ParA nucleotide binding domain-containing protein</fullName>
    </recommendedName>
</protein>
<organism evidence="2 3">
    <name type="scientific">Thiothrix lacustris</name>
    <dbReference type="NCBI Taxonomy" id="525917"/>
    <lineage>
        <taxon>Bacteria</taxon>
        <taxon>Pseudomonadati</taxon>
        <taxon>Pseudomonadota</taxon>
        <taxon>Gammaproteobacteria</taxon>
        <taxon>Thiotrichales</taxon>
        <taxon>Thiotrichaceae</taxon>
        <taxon>Thiothrix</taxon>
    </lineage>
</organism>
<dbReference type="InterPro" id="IPR050678">
    <property type="entry name" value="DNA_Partitioning_ATPase"/>
</dbReference>
<evidence type="ECO:0000313" key="3">
    <source>
        <dbReference type="Proteomes" id="UP000192491"/>
    </source>
</evidence>
<evidence type="ECO:0000313" key="2">
    <source>
        <dbReference type="EMBL" id="OQW97942.1"/>
    </source>
</evidence>
<dbReference type="PANTHER" id="PTHR13696">
    <property type="entry name" value="P-LOOP CONTAINING NUCLEOSIDE TRIPHOSPHATE HYDROLASE"/>
    <property type="match status" value="1"/>
</dbReference>
<dbReference type="AlphaFoldDB" id="A0A1Y1Q760"/>
<dbReference type="Proteomes" id="UP000192491">
    <property type="component" value="Unassembled WGS sequence"/>
</dbReference>
<evidence type="ECO:0000259" key="1">
    <source>
        <dbReference type="Pfam" id="PF01656"/>
    </source>
</evidence>
<sequence length="206" mass="22282">MAIVAFLSQKGGVGKSTLARAFACEAKKSGLSIKLADLDTQQGTVSEWHRHRLNNGHDPVGSVEVFGKVKDALELADSFDILILDGAPRASSATLDIAKVADLLVLPSGASRDDLIPTVLLAHELVKKGVPPERIGIALVRVSTESEIQDANQYITQAGHHCFKGYLPEKPAYRQAQNDGLAVTETRYKSLNERADELIQSITDRL</sequence>
<accession>A0A1Y1Q760</accession>
<dbReference type="Pfam" id="PF01656">
    <property type="entry name" value="CbiA"/>
    <property type="match status" value="1"/>
</dbReference>